<feature type="region of interest" description="Disordered" evidence="1">
    <location>
        <begin position="1"/>
        <end position="30"/>
    </location>
</feature>
<dbReference type="OrthoDB" id="3546297at2759"/>
<dbReference type="AlphaFoldDB" id="A0A0D2B5E9"/>
<dbReference type="RefSeq" id="XP_016253038.1">
    <property type="nucleotide sequence ID" value="XM_016391136.1"/>
</dbReference>
<dbReference type="PANTHER" id="PTHR34502">
    <property type="entry name" value="DUF6594 DOMAIN-CONTAINING PROTEIN-RELATED"/>
    <property type="match status" value="1"/>
</dbReference>
<feature type="transmembrane region" description="Helical" evidence="2">
    <location>
        <begin position="317"/>
        <end position="333"/>
    </location>
</feature>
<reference evidence="4 5" key="1">
    <citation type="submission" date="2015-01" db="EMBL/GenBank/DDBJ databases">
        <title>The Genome Sequence of Cladophialophora immunda CBS83496.</title>
        <authorList>
            <consortium name="The Broad Institute Genomics Platform"/>
            <person name="Cuomo C."/>
            <person name="de Hoog S."/>
            <person name="Gorbushina A."/>
            <person name="Stielow B."/>
            <person name="Teixiera M."/>
            <person name="Abouelleil A."/>
            <person name="Chapman S.B."/>
            <person name="Priest M."/>
            <person name="Young S.K."/>
            <person name="Wortman J."/>
            <person name="Nusbaum C."/>
            <person name="Birren B."/>
        </authorList>
    </citation>
    <scope>NUCLEOTIDE SEQUENCE [LARGE SCALE GENOMIC DNA]</scope>
    <source>
        <strain evidence="4 5">CBS 83496</strain>
    </source>
</reference>
<dbReference type="Proteomes" id="UP000054466">
    <property type="component" value="Unassembled WGS sequence"/>
</dbReference>
<organism evidence="4 5">
    <name type="scientific">Cladophialophora immunda</name>
    <dbReference type="NCBI Taxonomy" id="569365"/>
    <lineage>
        <taxon>Eukaryota</taxon>
        <taxon>Fungi</taxon>
        <taxon>Dikarya</taxon>
        <taxon>Ascomycota</taxon>
        <taxon>Pezizomycotina</taxon>
        <taxon>Eurotiomycetes</taxon>
        <taxon>Chaetothyriomycetidae</taxon>
        <taxon>Chaetothyriales</taxon>
        <taxon>Herpotrichiellaceae</taxon>
        <taxon>Cladophialophora</taxon>
    </lineage>
</organism>
<dbReference type="InterPro" id="IPR046529">
    <property type="entry name" value="DUF6594"/>
</dbReference>
<dbReference type="EMBL" id="KN847041">
    <property type="protein sequence ID" value="KIW32822.1"/>
    <property type="molecule type" value="Genomic_DNA"/>
</dbReference>
<proteinExistence type="predicted"/>
<dbReference type="PANTHER" id="PTHR34502:SF5">
    <property type="entry name" value="DUF6594 DOMAIN-CONTAINING PROTEIN"/>
    <property type="match status" value="1"/>
</dbReference>
<keyword evidence="2" id="KW-1133">Transmembrane helix</keyword>
<protein>
    <recommendedName>
        <fullName evidence="3">DUF6594 domain-containing protein</fullName>
    </recommendedName>
</protein>
<dbReference type="VEuPathDB" id="FungiDB:PV07_04340"/>
<accession>A0A0D2B5E9</accession>
<gene>
    <name evidence="4" type="ORF">PV07_04340</name>
</gene>
<evidence type="ECO:0000256" key="2">
    <source>
        <dbReference type="SAM" id="Phobius"/>
    </source>
</evidence>
<name>A0A0D2B5E9_9EURO</name>
<evidence type="ECO:0000259" key="3">
    <source>
        <dbReference type="Pfam" id="PF20237"/>
    </source>
</evidence>
<feature type="transmembrane region" description="Helical" evidence="2">
    <location>
        <begin position="289"/>
        <end position="311"/>
    </location>
</feature>
<dbReference type="Pfam" id="PF20237">
    <property type="entry name" value="DUF6594"/>
    <property type="match status" value="1"/>
</dbReference>
<evidence type="ECO:0000313" key="4">
    <source>
        <dbReference type="EMBL" id="KIW32822.1"/>
    </source>
</evidence>
<keyword evidence="5" id="KW-1185">Reference proteome</keyword>
<keyword evidence="2" id="KW-0812">Transmembrane</keyword>
<feature type="domain" description="DUF6594" evidence="3">
    <location>
        <begin position="91"/>
        <end position="329"/>
    </location>
</feature>
<dbReference type="HOGENOM" id="CLU_826398_0_0_1"/>
<dbReference type="GeneID" id="27343534"/>
<evidence type="ECO:0000313" key="5">
    <source>
        <dbReference type="Proteomes" id="UP000054466"/>
    </source>
</evidence>
<keyword evidence="2" id="KW-0472">Membrane</keyword>
<sequence>MSDPDDLHVQFDVPGPGETPSNEAKEEPPTAVFENIQGDQDEIRRILERQVPRIGPPPDYASVEFWDGQRDAGTSQDLFKCSRGEYPELWYKFKRFETLNLLNLYHYQHELIQLESKIYRPENTDLPGSVDGNMVTEMRRLLREYYEAAKSFQEIFRMTRPSVEERQAAAETMCVRLNTQHYVTAADAYGMMDLTPKALGVEADTIRVMTRTLSRTFSGGYGRSMTHTATIKRKLEENKSGIQIQFAGRPYHVPVSPGVDMAARFIVSIIAAIDLLAPVYALSYINNKAYGLIATSLFTVLFSISLSLISSAKNQELMVAAAAYTAVLVVFLGQTS</sequence>
<evidence type="ECO:0000256" key="1">
    <source>
        <dbReference type="SAM" id="MobiDB-lite"/>
    </source>
</evidence>
<feature type="transmembrane region" description="Helical" evidence="2">
    <location>
        <begin position="261"/>
        <end position="282"/>
    </location>
</feature>